<keyword evidence="1" id="KW-0695">RNA-directed DNA polymerase</keyword>
<evidence type="ECO:0000313" key="2">
    <source>
        <dbReference type="Proteomes" id="UP000276133"/>
    </source>
</evidence>
<dbReference type="Proteomes" id="UP000276133">
    <property type="component" value="Unassembled WGS sequence"/>
</dbReference>
<keyword evidence="1" id="KW-0548">Nucleotidyltransferase</keyword>
<name>A0A3M7PDW8_BRAPC</name>
<comment type="caution">
    <text evidence="1">The sequence shown here is derived from an EMBL/GenBank/DDBJ whole genome shotgun (WGS) entry which is preliminary data.</text>
</comment>
<sequence>MLGKLSVFGSDISNENEKIIESFGIVQDFLLPNDDSSTFSIRKKEEIVRASNKAVRSFELSLANDKKNPKRLFTYIGSKQSVKQGIAKISSNGIEYSGGKEIADAQNAHFSSVFADEREDE</sequence>
<dbReference type="GO" id="GO:0003964">
    <property type="term" value="F:RNA-directed DNA polymerase activity"/>
    <property type="evidence" value="ECO:0007669"/>
    <property type="project" value="UniProtKB-KW"/>
</dbReference>
<dbReference type="EMBL" id="REGN01011514">
    <property type="protein sequence ID" value="RMZ97285.1"/>
    <property type="molecule type" value="Genomic_DNA"/>
</dbReference>
<accession>A0A3M7PDW8</accession>
<protein>
    <submittedName>
        <fullName evidence="1">RNA-directed DNA polymerase from mobile element jockey-like</fullName>
    </submittedName>
</protein>
<gene>
    <name evidence="1" type="ORF">BpHYR1_034484</name>
</gene>
<evidence type="ECO:0000313" key="1">
    <source>
        <dbReference type="EMBL" id="RMZ97285.1"/>
    </source>
</evidence>
<keyword evidence="2" id="KW-1185">Reference proteome</keyword>
<organism evidence="1 2">
    <name type="scientific">Brachionus plicatilis</name>
    <name type="common">Marine rotifer</name>
    <name type="synonym">Brachionus muelleri</name>
    <dbReference type="NCBI Taxonomy" id="10195"/>
    <lineage>
        <taxon>Eukaryota</taxon>
        <taxon>Metazoa</taxon>
        <taxon>Spiralia</taxon>
        <taxon>Gnathifera</taxon>
        <taxon>Rotifera</taxon>
        <taxon>Eurotatoria</taxon>
        <taxon>Monogononta</taxon>
        <taxon>Pseudotrocha</taxon>
        <taxon>Ploima</taxon>
        <taxon>Brachionidae</taxon>
        <taxon>Brachionus</taxon>
    </lineage>
</organism>
<dbReference type="AlphaFoldDB" id="A0A3M7PDW8"/>
<proteinExistence type="predicted"/>
<keyword evidence="1" id="KW-0808">Transferase</keyword>
<reference evidence="1 2" key="1">
    <citation type="journal article" date="2018" name="Sci. Rep.">
        <title>Genomic signatures of local adaptation to the degree of environmental predictability in rotifers.</title>
        <authorList>
            <person name="Franch-Gras L."/>
            <person name="Hahn C."/>
            <person name="Garcia-Roger E.M."/>
            <person name="Carmona M.J."/>
            <person name="Serra M."/>
            <person name="Gomez A."/>
        </authorList>
    </citation>
    <scope>NUCLEOTIDE SEQUENCE [LARGE SCALE GENOMIC DNA]</scope>
    <source>
        <strain evidence="1">HYR1</strain>
    </source>
</reference>
<feature type="non-terminal residue" evidence="1">
    <location>
        <position position="121"/>
    </location>
</feature>